<feature type="transmembrane region" description="Helical" evidence="2">
    <location>
        <begin position="96"/>
        <end position="114"/>
    </location>
</feature>
<accession>A0A7W7D1J3</accession>
<gene>
    <name evidence="3" type="ORF">BJ982_000168</name>
</gene>
<feature type="transmembrane region" description="Helical" evidence="2">
    <location>
        <begin position="48"/>
        <end position="75"/>
    </location>
</feature>
<feature type="transmembrane region" description="Helical" evidence="2">
    <location>
        <begin position="187"/>
        <end position="204"/>
    </location>
</feature>
<dbReference type="Proteomes" id="UP000542210">
    <property type="component" value="Unassembled WGS sequence"/>
</dbReference>
<reference evidence="3 4" key="1">
    <citation type="submission" date="2020-08" db="EMBL/GenBank/DDBJ databases">
        <title>Sequencing the genomes of 1000 actinobacteria strains.</title>
        <authorList>
            <person name="Klenk H.-P."/>
        </authorList>
    </citation>
    <scope>NUCLEOTIDE SEQUENCE [LARGE SCALE GENOMIC DNA]</scope>
    <source>
        <strain evidence="3 4">DSM 45784</strain>
    </source>
</reference>
<dbReference type="AlphaFoldDB" id="A0A7W7D1J3"/>
<keyword evidence="4" id="KW-1185">Reference proteome</keyword>
<dbReference type="RefSeq" id="WP_184875608.1">
    <property type="nucleotide sequence ID" value="NZ_BOOV01000014.1"/>
</dbReference>
<feature type="transmembrane region" description="Helical" evidence="2">
    <location>
        <begin position="250"/>
        <end position="272"/>
    </location>
</feature>
<sequence>MLPWHTLRLAGRCLLPLVMWYSAGQLVRFGLLVGGTEMSHGSMRDLRLALTMLVFILMVMVFLVVTAGMFASLRGALWEIRARRGDGDRDERFSDGLSRVIVPFVVLYLSWGWYTDDVRDFYNTDIQRQSSQYGALGAFYDFATGASMDTGRGLIDLSYTITFVIVVAAFVGRYFCAIWYERGESRTAAFALALCELSFFYYGAQVVASRGDWVGGRAAYGWWKDLLGTLDLHIPGWETFWGLVGEVWPYVWGALVLPGVWLTVAILMYGAYAEDTRTVIRGTRLEGGAVRAGDMITARTHSLTRQLLTRFFGRWGHWVPFAHTVRLTVRGGAPLFGLFALCFAALHVGEGYARRGVLYLIGTDHPQLAWDVLLVPANFAIELVVTVLTTCLLAATFDIAAGAERRRRAAGVSGRTAETARTRPSPHAPSGTSPVPPGSPVPSGSRSPR</sequence>
<evidence type="ECO:0000256" key="2">
    <source>
        <dbReference type="SAM" id="Phobius"/>
    </source>
</evidence>
<evidence type="ECO:0000256" key="1">
    <source>
        <dbReference type="SAM" id="MobiDB-lite"/>
    </source>
</evidence>
<dbReference type="EMBL" id="JACHND010000001">
    <property type="protein sequence ID" value="MBB4698624.1"/>
    <property type="molecule type" value="Genomic_DNA"/>
</dbReference>
<protein>
    <submittedName>
        <fullName evidence="3">Uncharacterized protein</fullName>
    </submittedName>
</protein>
<feature type="transmembrane region" description="Helical" evidence="2">
    <location>
        <begin position="335"/>
        <end position="353"/>
    </location>
</feature>
<comment type="caution">
    <text evidence="3">The sequence shown here is derived from an EMBL/GenBank/DDBJ whole genome shotgun (WGS) entry which is preliminary data.</text>
</comment>
<keyword evidence="2" id="KW-0812">Transmembrane</keyword>
<keyword evidence="2" id="KW-0472">Membrane</keyword>
<evidence type="ECO:0000313" key="3">
    <source>
        <dbReference type="EMBL" id="MBB4698624.1"/>
    </source>
</evidence>
<feature type="region of interest" description="Disordered" evidence="1">
    <location>
        <begin position="408"/>
        <end position="449"/>
    </location>
</feature>
<feature type="transmembrane region" description="Helical" evidence="2">
    <location>
        <begin position="157"/>
        <end position="180"/>
    </location>
</feature>
<name>A0A7W7D1J3_9ACTN</name>
<proteinExistence type="predicted"/>
<feature type="transmembrane region" description="Helical" evidence="2">
    <location>
        <begin position="373"/>
        <end position="397"/>
    </location>
</feature>
<keyword evidence="2" id="KW-1133">Transmembrane helix</keyword>
<evidence type="ECO:0000313" key="4">
    <source>
        <dbReference type="Proteomes" id="UP000542210"/>
    </source>
</evidence>
<organism evidence="3 4">
    <name type="scientific">Sphaerisporangium siamense</name>
    <dbReference type="NCBI Taxonomy" id="795645"/>
    <lineage>
        <taxon>Bacteria</taxon>
        <taxon>Bacillati</taxon>
        <taxon>Actinomycetota</taxon>
        <taxon>Actinomycetes</taxon>
        <taxon>Streptosporangiales</taxon>
        <taxon>Streptosporangiaceae</taxon>
        <taxon>Sphaerisporangium</taxon>
    </lineage>
</organism>